<dbReference type="InterPro" id="IPR056030">
    <property type="entry name" value="DUF7611"/>
</dbReference>
<dbReference type="Pfam" id="PF24589">
    <property type="entry name" value="DUF7614"/>
    <property type="match status" value="1"/>
</dbReference>
<dbReference type="Pfam" id="PF24588">
    <property type="entry name" value="DUF7613"/>
    <property type="match status" value="1"/>
</dbReference>
<name>A0A4S9TB71_AURPU</name>
<dbReference type="Pfam" id="PF24587">
    <property type="entry name" value="DUF7612"/>
    <property type="match status" value="1"/>
</dbReference>
<evidence type="ECO:0000259" key="4">
    <source>
        <dbReference type="Pfam" id="PF24589"/>
    </source>
</evidence>
<feature type="non-terminal residue" evidence="5">
    <location>
        <position position="1"/>
    </location>
</feature>
<evidence type="ECO:0000313" key="5">
    <source>
        <dbReference type="EMBL" id="THZ21393.1"/>
    </source>
</evidence>
<sequence length="530" mass="59280">SVVISSQADLVNLAIKPGDGGYGKGPTWHDVSWKSKEHGLYIRLPRGFTLNLAFQEPDFRALWSMVDYTNKIYGSMKPEADERMIHEAHLIELAHTDSTNPNAFSKDKVRSCTAFVFEKRLHTRSGLGETNLHRGYRLLLMANPTNKSLTMAGIPLCRTSPLLFEMSGANEPPVMNVHTQDSKRQCKTTLMFKSGRERQDFYDVLQGISINEDEQVVARVGLRSMVSEASIGQDTIAGAFQGLMWKEVRVVTEANAAVGQDQGDMTLSERFRLIAMHDSGAVTDRLNLGPGELLVRLPASGAPSMSLLRAPQEDLTASLDISKAQHGREGLKRFVQTAATTPTTRTLTFPSMEELHTFQKALTRYTVKFDCTATLFAISRRRMVVPIYKKWEATKVRIQILTLGNVTKIAAFFEDFSHADAMVFQIKAADTFEKAKGDKPAKYCVKFVDAKFSLPKKEKDGEGGEDEAHSDSQIWGKGVRRKFINLEALEYAGEHDDITIGFETEDERDRFSEGLPAATINKTFQLRRKI</sequence>
<dbReference type="InterPro" id="IPR056033">
    <property type="entry name" value="DUF7614"/>
</dbReference>
<feature type="domain" description="DUF7613" evidence="3">
    <location>
        <begin position="212"/>
        <end position="363"/>
    </location>
</feature>
<dbReference type="EMBL" id="QZBN01001560">
    <property type="protein sequence ID" value="THZ21393.1"/>
    <property type="molecule type" value="Genomic_DNA"/>
</dbReference>
<reference evidence="5 6" key="1">
    <citation type="submission" date="2018-10" db="EMBL/GenBank/DDBJ databases">
        <title>Fifty Aureobasidium pullulans genomes reveal a recombining polyextremotolerant generalist.</title>
        <authorList>
            <person name="Gostincar C."/>
            <person name="Turk M."/>
            <person name="Zajc J."/>
            <person name="Gunde-Cimerman N."/>
        </authorList>
    </citation>
    <scope>NUCLEOTIDE SEQUENCE [LARGE SCALE GENOMIC DNA]</scope>
    <source>
        <strain evidence="5 6">EXF-3844</strain>
    </source>
</reference>
<protein>
    <submittedName>
        <fullName evidence="5">Uncharacterized protein</fullName>
    </submittedName>
</protein>
<evidence type="ECO:0000313" key="6">
    <source>
        <dbReference type="Proteomes" id="UP000310121"/>
    </source>
</evidence>
<organism evidence="5 6">
    <name type="scientific">Aureobasidium pullulans</name>
    <name type="common">Black yeast</name>
    <name type="synonym">Pullularia pullulans</name>
    <dbReference type="NCBI Taxonomy" id="5580"/>
    <lineage>
        <taxon>Eukaryota</taxon>
        <taxon>Fungi</taxon>
        <taxon>Dikarya</taxon>
        <taxon>Ascomycota</taxon>
        <taxon>Pezizomycotina</taxon>
        <taxon>Dothideomycetes</taxon>
        <taxon>Dothideomycetidae</taxon>
        <taxon>Dothideales</taxon>
        <taxon>Saccotheciaceae</taxon>
        <taxon>Aureobasidium</taxon>
    </lineage>
</organism>
<dbReference type="InterPro" id="IPR056031">
    <property type="entry name" value="DUF7612"/>
</dbReference>
<dbReference type="AlphaFoldDB" id="A0A4S9TB71"/>
<feature type="domain" description="DUF7614" evidence="4">
    <location>
        <begin position="369"/>
        <end position="516"/>
    </location>
</feature>
<comment type="caution">
    <text evidence="5">The sequence shown here is derived from an EMBL/GenBank/DDBJ whole genome shotgun (WGS) entry which is preliminary data.</text>
</comment>
<evidence type="ECO:0000259" key="3">
    <source>
        <dbReference type="Pfam" id="PF24588"/>
    </source>
</evidence>
<proteinExistence type="predicted"/>
<evidence type="ECO:0000259" key="2">
    <source>
        <dbReference type="Pfam" id="PF24587"/>
    </source>
</evidence>
<feature type="domain" description="DUF7611" evidence="1">
    <location>
        <begin position="2"/>
        <end position="75"/>
    </location>
</feature>
<feature type="domain" description="DUF7612" evidence="2">
    <location>
        <begin position="78"/>
        <end position="208"/>
    </location>
</feature>
<dbReference type="Pfam" id="PF24586">
    <property type="entry name" value="DUF7611"/>
    <property type="match status" value="1"/>
</dbReference>
<dbReference type="InterPro" id="IPR056032">
    <property type="entry name" value="DUF7613"/>
</dbReference>
<gene>
    <name evidence="5" type="ORF">D6C90_09514</name>
</gene>
<evidence type="ECO:0000259" key="1">
    <source>
        <dbReference type="Pfam" id="PF24586"/>
    </source>
</evidence>
<accession>A0A4S9TB71</accession>
<dbReference type="Proteomes" id="UP000310121">
    <property type="component" value="Unassembled WGS sequence"/>
</dbReference>